<sequence length="856" mass="96576">MSCTVLMIAEKPSLAESITKILAPNGRYNTRKMTSPVHEYSAEFRGAMCKFKFTSVKGHVYNLDFTREYNDWNIDPLELFTARTAKQEASKSGSICHHLQQESKAIDYVILWLDCDREGENICYEVIKNVRQGMKQSPGDKDSRILRAKFSAITATDIRKAMDNLIYPNENEALAVDARQELDLKIGCAFTRFQTKFFNRKYGNLDSNVISYGPCQTPTLSFCVSRHDQIKSFSPESFWTLSVSVAKQGTNGEQSGPEINLHWGRVKVFDKHVATIFQNMVRGNKEAIVVSISSDKHTKNKPHALNTVELLKFGSSNLGIGPHETMVIAERLYTQGYISYPRTETTSYPKNFDIKSVLKDQSGHPLWGLYAKELLEKGFDWPTGGTDAGDHPPITPMRVAYEGDLTGDSWRIYNYITRHFLGSISPNLKYQKTNVTIKIGIESFECSGTKVLQPGFSSVMHWRTMSDQIMQEFNQNEILKIIDVRLVEGQTSPPDYLTESEVITLMEKHGIGTDASIPVHINNICQRNYVTVQGSARRLVPTNLGIVLIHGYQKIDPDLSLPTMRSDVEKQLNYIASGKAKYADVLDHSLNLFAAKFKYFRDHVAQMDELFEATFSTLASTGKILTKCGKCKRYLKYIALKPVRLHCPTCEETYSLPSNGHIKDYKGLQCPLDDFGLVSFSTGSKDIGYPLCPYCYNHPPFENIRKGMGCNRCPHPTCAHSLVNNEVCSCHVSSCKGQMVLDATSAPRWKLSCNECNFVTTFTDIVKGVSISKDEYCENEECNSCTLNIEFRENQNKKALKGCVLCDDEIIELLEKKFAKKGVNYRGRGRGGSRRGKRGRSRGHSRRGGRKHFKTQ</sequence>
<dbReference type="GO" id="GO:0006265">
    <property type="term" value="P:DNA topological change"/>
    <property type="evidence" value="ECO:0007669"/>
    <property type="project" value="InterPro"/>
</dbReference>
<accession>A0A8H4ER62</accession>
<gene>
    <name evidence="11" type="ORF">F8M41_007060</name>
</gene>
<keyword evidence="5 7" id="KW-0238">DNA-binding</keyword>
<dbReference type="CDD" id="cd03362">
    <property type="entry name" value="TOPRIM_TopoIA_TopoIII"/>
    <property type="match status" value="1"/>
</dbReference>
<dbReference type="SUPFAM" id="SSF56712">
    <property type="entry name" value="Prokaryotic type I DNA topoisomerase"/>
    <property type="match status" value="1"/>
</dbReference>
<dbReference type="InterPro" id="IPR034144">
    <property type="entry name" value="TOPRIM_TopoIII"/>
</dbReference>
<dbReference type="InterPro" id="IPR006171">
    <property type="entry name" value="TOPRIM_dom"/>
</dbReference>
<dbReference type="InterPro" id="IPR023405">
    <property type="entry name" value="Topo_IA_core_domain"/>
</dbReference>
<evidence type="ECO:0000313" key="12">
    <source>
        <dbReference type="Proteomes" id="UP000439903"/>
    </source>
</evidence>
<feature type="region of interest" description="Disordered" evidence="8">
    <location>
        <begin position="825"/>
        <end position="856"/>
    </location>
</feature>
<comment type="function">
    <text evidence="7">Introduces a single-strand break via transesterification at a target site in duplex DNA. Releases the supercoiling and torsional tension of DNA introduced during the DNA replication and transcription by transiently cleaving and rejoining one strand of the DNA duplex. The scissile phosphodiester is attacked by the catalytic tyrosine of the enzyme, resulting in the formation of a DNA-(5'-phosphotyrosyl)-enzyme intermediate and the expulsion of a 3'-OH DNA strand.</text>
</comment>
<dbReference type="EMBL" id="WTPW01000171">
    <property type="protein sequence ID" value="KAF0539409.1"/>
    <property type="molecule type" value="Genomic_DNA"/>
</dbReference>
<dbReference type="GO" id="GO:0003917">
    <property type="term" value="F:DNA topoisomerase type I (single strand cut, ATP-independent) activity"/>
    <property type="evidence" value="ECO:0007669"/>
    <property type="project" value="UniProtKB-EC"/>
</dbReference>
<keyword evidence="6 7" id="KW-0413">Isomerase</keyword>
<evidence type="ECO:0000256" key="2">
    <source>
        <dbReference type="ARBA" id="ARBA00009446"/>
    </source>
</evidence>
<dbReference type="InterPro" id="IPR013497">
    <property type="entry name" value="Topo_IA_cen"/>
</dbReference>
<dbReference type="InterPro" id="IPR013825">
    <property type="entry name" value="Topo_IA_cen_sub2"/>
</dbReference>
<dbReference type="InterPro" id="IPR003602">
    <property type="entry name" value="Topo_IA_DNA-bd_dom"/>
</dbReference>
<evidence type="ECO:0000256" key="8">
    <source>
        <dbReference type="SAM" id="MobiDB-lite"/>
    </source>
</evidence>
<dbReference type="PRINTS" id="PR00417">
    <property type="entry name" value="PRTPISMRASEI"/>
</dbReference>
<dbReference type="GO" id="GO:0005634">
    <property type="term" value="C:nucleus"/>
    <property type="evidence" value="ECO:0007669"/>
    <property type="project" value="TreeGrafter"/>
</dbReference>
<dbReference type="PROSITE" id="PS52039">
    <property type="entry name" value="TOPO_IA_2"/>
    <property type="match status" value="1"/>
</dbReference>
<dbReference type="InterPro" id="IPR013826">
    <property type="entry name" value="Topo_IA_cen_sub3"/>
</dbReference>
<dbReference type="Pfam" id="PF23546">
    <property type="entry name" value="Zn_ribbon_TOP3B"/>
    <property type="match status" value="1"/>
</dbReference>
<feature type="domain" description="Toprim" evidence="9">
    <location>
        <begin position="4"/>
        <end position="149"/>
    </location>
</feature>
<reference evidence="11 12" key="1">
    <citation type="journal article" date="2019" name="Environ. Microbiol.">
        <title>At the nexus of three kingdoms: the genome of the mycorrhizal fungus Gigaspora margarita provides insights into plant, endobacterial and fungal interactions.</title>
        <authorList>
            <person name="Venice F."/>
            <person name="Ghignone S."/>
            <person name="Salvioli di Fossalunga A."/>
            <person name="Amselem J."/>
            <person name="Novero M."/>
            <person name="Xianan X."/>
            <person name="Sedzielewska Toro K."/>
            <person name="Morin E."/>
            <person name="Lipzen A."/>
            <person name="Grigoriev I.V."/>
            <person name="Henrissat B."/>
            <person name="Martin F.M."/>
            <person name="Bonfante P."/>
        </authorList>
    </citation>
    <scope>NUCLEOTIDE SEQUENCE [LARGE SCALE GENOMIC DNA]</scope>
    <source>
        <strain evidence="11 12">BEG34</strain>
    </source>
</reference>
<dbReference type="InterPro" id="IPR013824">
    <property type="entry name" value="Topo_IA_cen_sub1"/>
</dbReference>
<evidence type="ECO:0000256" key="5">
    <source>
        <dbReference type="ARBA" id="ARBA00023125"/>
    </source>
</evidence>
<evidence type="ECO:0000259" key="10">
    <source>
        <dbReference type="PROSITE" id="PS52039"/>
    </source>
</evidence>
<evidence type="ECO:0000313" key="11">
    <source>
        <dbReference type="EMBL" id="KAF0539409.1"/>
    </source>
</evidence>
<dbReference type="Gene3D" id="1.10.460.10">
    <property type="entry name" value="Topoisomerase I, domain 2"/>
    <property type="match status" value="1"/>
</dbReference>
<dbReference type="InterPro" id="IPR023406">
    <property type="entry name" value="Topo_IA_AS"/>
</dbReference>
<dbReference type="Gene3D" id="2.70.20.10">
    <property type="entry name" value="Topoisomerase I, domain 3"/>
    <property type="match status" value="1"/>
</dbReference>
<evidence type="ECO:0000256" key="1">
    <source>
        <dbReference type="ARBA" id="ARBA00000213"/>
    </source>
</evidence>
<feature type="domain" description="Topo IA-type catalytic" evidence="10">
    <location>
        <begin position="169"/>
        <end position="597"/>
    </location>
</feature>
<dbReference type="PANTHER" id="PTHR11390:SF20">
    <property type="entry name" value="DNA TOPOISOMERASE 3-BETA-1"/>
    <property type="match status" value="1"/>
</dbReference>
<dbReference type="SMART" id="SM00493">
    <property type="entry name" value="TOPRIM"/>
    <property type="match status" value="1"/>
</dbReference>
<dbReference type="InterPro" id="IPR000380">
    <property type="entry name" value="Topo_IA"/>
</dbReference>
<evidence type="ECO:0000256" key="7">
    <source>
        <dbReference type="RuleBase" id="RU362092"/>
    </source>
</evidence>
<dbReference type="GO" id="GO:0006310">
    <property type="term" value="P:DNA recombination"/>
    <property type="evidence" value="ECO:0007669"/>
    <property type="project" value="TreeGrafter"/>
</dbReference>
<evidence type="ECO:0000256" key="4">
    <source>
        <dbReference type="ARBA" id="ARBA00023029"/>
    </source>
</evidence>
<feature type="compositionally biased region" description="Basic residues" evidence="8">
    <location>
        <begin position="827"/>
        <end position="856"/>
    </location>
</feature>
<keyword evidence="12" id="KW-1185">Reference proteome</keyword>
<comment type="catalytic activity">
    <reaction evidence="1 7">
        <text>ATP-independent breakage of single-stranded DNA, followed by passage and rejoining.</text>
        <dbReference type="EC" id="5.6.2.1"/>
    </reaction>
</comment>
<dbReference type="Gene3D" id="3.40.50.140">
    <property type="match status" value="1"/>
</dbReference>
<organism evidence="11 12">
    <name type="scientific">Gigaspora margarita</name>
    <dbReference type="NCBI Taxonomy" id="4874"/>
    <lineage>
        <taxon>Eukaryota</taxon>
        <taxon>Fungi</taxon>
        <taxon>Fungi incertae sedis</taxon>
        <taxon>Mucoromycota</taxon>
        <taxon>Glomeromycotina</taxon>
        <taxon>Glomeromycetes</taxon>
        <taxon>Diversisporales</taxon>
        <taxon>Gigasporaceae</taxon>
        <taxon>Gigaspora</taxon>
    </lineage>
</organism>
<dbReference type="SMART" id="SM00437">
    <property type="entry name" value="TOP1Ac"/>
    <property type="match status" value="1"/>
</dbReference>
<dbReference type="FunFam" id="1.10.290.10:FF:000001">
    <property type="entry name" value="DNA topoisomerase"/>
    <property type="match status" value="1"/>
</dbReference>
<dbReference type="AlphaFoldDB" id="A0A8H4ER62"/>
<dbReference type="Proteomes" id="UP000439903">
    <property type="component" value="Unassembled WGS sequence"/>
</dbReference>
<dbReference type="EC" id="5.6.2.1" evidence="3 7"/>
<dbReference type="PROSITE" id="PS50880">
    <property type="entry name" value="TOPRIM"/>
    <property type="match status" value="1"/>
</dbReference>
<dbReference type="Gene3D" id="1.10.290.10">
    <property type="entry name" value="Topoisomerase I, domain 4"/>
    <property type="match status" value="1"/>
</dbReference>
<evidence type="ECO:0000256" key="6">
    <source>
        <dbReference type="ARBA" id="ARBA00023235"/>
    </source>
</evidence>
<dbReference type="Pfam" id="PF01751">
    <property type="entry name" value="Toprim"/>
    <property type="match status" value="1"/>
</dbReference>
<proteinExistence type="inferred from homology"/>
<protein>
    <recommendedName>
        <fullName evidence="3 7">DNA topoisomerase</fullName>
        <ecNumber evidence="3 7">5.6.2.1</ecNumber>
    </recommendedName>
</protein>
<dbReference type="GO" id="GO:0003677">
    <property type="term" value="F:DNA binding"/>
    <property type="evidence" value="ECO:0007669"/>
    <property type="project" value="UniProtKB-KW"/>
</dbReference>
<comment type="caution">
    <text evidence="11">The sequence shown here is derived from an EMBL/GenBank/DDBJ whole genome shotgun (WGS) entry which is preliminary data.</text>
</comment>
<dbReference type="InterPro" id="IPR003601">
    <property type="entry name" value="Topo_IA_2"/>
</dbReference>
<dbReference type="GO" id="GO:0006281">
    <property type="term" value="P:DNA repair"/>
    <property type="evidence" value="ECO:0007669"/>
    <property type="project" value="TreeGrafter"/>
</dbReference>
<dbReference type="SMART" id="SM00436">
    <property type="entry name" value="TOP1Bc"/>
    <property type="match status" value="1"/>
</dbReference>
<evidence type="ECO:0000259" key="9">
    <source>
        <dbReference type="PROSITE" id="PS50880"/>
    </source>
</evidence>
<comment type="similarity">
    <text evidence="2 7">Belongs to the type IA topoisomerase family.</text>
</comment>
<dbReference type="Pfam" id="PF01131">
    <property type="entry name" value="Topoisom_bac"/>
    <property type="match status" value="1"/>
</dbReference>
<dbReference type="InterPro" id="IPR056452">
    <property type="entry name" value="Zn_ribbon_TOP3B"/>
</dbReference>
<dbReference type="OrthoDB" id="430051at2759"/>
<dbReference type="PROSITE" id="PS00396">
    <property type="entry name" value="TOPO_IA_1"/>
    <property type="match status" value="1"/>
</dbReference>
<dbReference type="CDD" id="cd00186">
    <property type="entry name" value="TOP1Ac"/>
    <property type="match status" value="1"/>
</dbReference>
<evidence type="ECO:0000256" key="3">
    <source>
        <dbReference type="ARBA" id="ARBA00012891"/>
    </source>
</evidence>
<dbReference type="PANTHER" id="PTHR11390">
    <property type="entry name" value="PROKARYOTIC DNA TOPOISOMERASE"/>
    <property type="match status" value="1"/>
</dbReference>
<name>A0A8H4ER62_GIGMA</name>
<keyword evidence="4 7" id="KW-0799">Topoisomerase</keyword>